<dbReference type="SUPFAM" id="SSF88659">
    <property type="entry name" value="Sigma3 and sigma4 domains of RNA polymerase sigma factors"/>
    <property type="match status" value="1"/>
</dbReference>
<organism evidence="6 7">
    <name type="scientific">Sphingobacterium humi</name>
    <dbReference type="NCBI Taxonomy" id="1796905"/>
    <lineage>
        <taxon>Bacteria</taxon>
        <taxon>Pseudomonadati</taxon>
        <taxon>Bacteroidota</taxon>
        <taxon>Sphingobacteriia</taxon>
        <taxon>Sphingobacteriales</taxon>
        <taxon>Sphingobacteriaceae</taxon>
        <taxon>Sphingobacterium</taxon>
    </lineage>
</organism>
<dbReference type="InterPro" id="IPR039425">
    <property type="entry name" value="RNA_pol_sigma-70-like"/>
</dbReference>
<dbReference type="InterPro" id="IPR036388">
    <property type="entry name" value="WH-like_DNA-bd_sf"/>
</dbReference>
<dbReference type="PANTHER" id="PTHR43133">
    <property type="entry name" value="RNA POLYMERASE ECF-TYPE SIGMA FACTO"/>
    <property type="match status" value="1"/>
</dbReference>
<dbReference type="InterPro" id="IPR007627">
    <property type="entry name" value="RNA_pol_sigma70_r2"/>
</dbReference>
<evidence type="ECO:0000313" key="6">
    <source>
        <dbReference type="EMBL" id="MVZ61144.1"/>
    </source>
</evidence>
<dbReference type="AlphaFoldDB" id="A0A6N8KWE7"/>
<dbReference type="Gene3D" id="1.10.1740.10">
    <property type="match status" value="1"/>
</dbReference>
<evidence type="ECO:0000313" key="7">
    <source>
        <dbReference type="Proteomes" id="UP000435036"/>
    </source>
</evidence>
<reference evidence="6 7" key="1">
    <citation type="submission" date="2019-12" db="EMBL/GenBank/DDBJ databases">
        <authorList>
            <person name="Dong K."/>
        </authorList>
    </citation>
    <scope>NUCLEOTIDE SEQUENCE [LARGE SCALE GENOMIC DNA]</scope>
    <source>
        <strain evidence="6 7">JCM 31225</strain>
    </source>
</reference>
<dbReference type="NCBIfam" id="TIGR02937">
    <property type="entry name" value="sigma70-ECF"/>
    <property type="match status" value="1"/>
</dbReference>
<dbReference type="Pfam" id="PF04542">
    <property type="entry name" value="Sigma70_r2"/>
    <property type="match status" value="1"/>
</dbReference>
<feature type="domain" description="HTH luxR-type" evidence="5">
    <location>
        <begin position="111"/>
        <end position="167"/>
    </location>
</feature>
<keyword evidence="3" id="KW-0731">Sigma factor</keyword>
<dbReference type="SUPFAM" id="SSF88946">
    <property type="entry name" value="Sigma2 domain of RNA polymerase sigma factors"/>
    <property type="match status" value="1"/>
</dbReference>
<evidence type="ECO:0000256" key="4">
    <source>
        <dbReference type="ARBA" id="ARBA00023163"/>
    </source>
</evidence>
<dbReference type="InterPro" id="IPR013324">
    <property type="entry name" value="RNA_pol_sigma_r3/r4-like"/>
</dbReference>
<dbReference type="PRINTS" id="PR00038">
    <property type="entry name" value="HTHLUXR"/>
</dbReference>
<name>A0A6N8KWE7_9SPHI</name>
<evidence type="ECO:0000256" key="1">
    <source>
        <dbReference type="ARBA" id="ARBA00010641"/>
    </source>
</evidence>
<dbReference type="GO" id="GO:0003677">
    <property type="term" value="F:DNA binding"/>
    <property type="evidence" value="ECO:0007669"/>
    <property type="project" value="InterPro"/>
</dbReference>
<dbReference type="SMART" id="SM00421">
    <property type="entry name" value="HTH_LUXR"/>
    <property type="match status" value="1"/>
</dbReference>
<dbReference type="PANTHER" id="PTHR43133:SF46">
    <property type="entry name" value="RNA POLYMERASE SIGMA-70 FACTOR ECF SUBFAMILY"/>
    <property type="match status" value="1"/>
</dbReference>
<dbReference type="InterPro" id="IPR000792">
    <property type="entry name" value="Tscrpt_reg_LuxR_C"/>
</dbReference>
<dbReference type="GO" id="GO:0016987">
    <property type="term" value="F:sigma factor activity"/>
    <property type="evidence" value="ECO:0007669"/>
    <property type="project" value="UniProtKB-KW"/>
</dbReference>
<comment type="caution">
    <text evidence="6">The sequence shown here is derived from an EMBL/GenBank/DDBJ whole genome shotgun (WGS) entry which is preliminary data.</text>
</comment>
<keyword evidence="4" id="KW-0804">Transcription</keyword>
<comment type="similarity">
    <text evidence="1">Belongs to the sigma-70 factor family. ECF subfamily.</text>
</comment>
<dbReference type="Proteomes" id="UP000435036">
    <property type="component" value="Unassembled WGS sequence"/>
</dbReference>
<dbReference type="RefSeq" id="WP_160367786.1">
    <property type="nucleotide sequence ID" value="NZ_WSQA01000002.1"/>
</dbReference>
<protein>
    <submittedName>
        <fullName evidence="6">Sigma-70 family RNA polymerase sigma factor</fullName>
    </submittedName>
</protein>
<dbReference type="CDD" id="cd06171">
    <property type="entry name" value="Sigma70_r4"/>
    <property type="match status" value="1"/>
</dbReference>
<keyword evidence="2" id="KW-0805">Transcription regulation</keyword>
<dbReference type="InterPro" id="IPR013249">
    <property type="entry name" value="RNA_pol_sigma70_r4_t2"/>
</dbReference>
<dbReference type="Gene3D" id="1.10.10.10">
    <property type="entry name" value="Winged helix-like DNA-binding domain superfamily/Winged helix DNA-binding domain"/>
    <property type="match status" value="1"/>
</dbReference>
<dbReference type="OrthoDB" id="663247at2"/>
<dbReference type="InterPro" id="IPR014284">
    <property type="entry name" value="RNA_pol_sigma-70_dom"/>
</dbReference>
<keyword evidence="7" id="KW-1185">Reference proteome</keyword>
<evidence type="ECO:0000256" key="2">
    <source>
        <dbReference type="ARBA" id="ARBA00023015"/>
    </source>
</evidence>
<evidence type="ECO:0000256" key="3">
    <source>
        <dbReference type="ARBA" id="ARBA00023082"/>
    </source>
</evidence>
<proteinExistence type="inferred from homology"/>
<dbReference type="InterPro" id="IPR013325">
    <property type="entry name" value="RNA_pol_sigma_r2"/>
</dbReference>
<dbReference type="EMBL" id="WSQA01000002">
    <property type="protein sequence ID" value="MVZ61144.1"/>
    <property type="molecule type" value="Genomic_DNA"/>
</dbReference>
<sequence>MYLKIDERIFRELFHTYYDRLYTGFYKKTGSYEQAQDLTQQTFIKFWRYRDSYNPELSVEIQLFRKGKLVFIDWLRKESKERQMIDSLQQQEKIPVEELSADLKDSLNQAIDQLSPMRKEVFNLAYIEGYSHKEIAEKLNVSVRTVETHVYKSVQQLRKILALIFIMLHL</sequence>
<dbReference type="GO" id="GO:0006352">
    <property type="term" value="P:DNA-templated transcription initiation"/>
    <property type="evidence" value="ECO:0007669"/>
    <property type="project" value="InterPro"/>
</dbReference>
<gene>
    <name evidence="6" type="ORF">GQF63_03830</name>
</gene>
<dbReference type="Pfam" id="PF08281">
    <property type="entry name" value="Sigma70_r4_2"/>
    <property type="match status" value="1"/>
</dbReference>
<evidence type="ECO:0000259" key="5">
    <source>
        <dbReference type="SMART" id="SM00421"/>
    </source>
</evidence>
<accession>A0A6N8KWE7</accession>